<dbReference type="Proteomes" id="UP001236507">
    <property type="component" value="Unassembled WGS sequence"/>
</dbReference>
<reference evidence="2 3" key="1">
    <citation type="submission" date="2023-05" db="EMBL/GenBank/DDBJ databases">
        <title>Novel species of genus Flectobacillus isolated from stream in China.</title>
        <authorList>
            <person name="Lu H."/>
        </authorList>
    </citation>
    <scope>NUCLEOTIDE SEQUENCE [LARGE SCALE GENOMIC DNA]</scope>
    <source>
        <strain evidence="2 3">KCTC 42575</strain>
    </source>
</reference>
<keyword evidence="3" id="KW-1185">Reference proteome</keyword>
<dbReference type="PANTHER" id="PTHR47829:SF1">
    <property type="entry name" value="HAD FAMILY PHOSPHATASE"/>
    <property type="match status" value="1"/>
</dbReference>
<evidence type="ECO:0000259" key="1">
    <source>
        <dbReference type="Pfam" id="PF01636"/>
    </source>
</evidence>
<dbReference type="InterPro" id="IPR011009">
    <property type="entry name" value="Kinase-like_dom_sf"/>
</dbReference>
<name>A0ABT6YFT3_9BACT</name>
<evidence type="ECO:0000313" key="3">
    <source>
        <dbReference type="Proteomes" id="UP001236507"/>
    </source>
</evidence>
<organism evidence="2 3">
    <name type="scientific">Flectobacillus roseus</name>
    <dbReference type="NCBI Taxonomy" id="502259"/>
    <lineage>
        <taxon>Bacteria</taxon>
        <taxon>Pseudomonadati</taxon>
        <taxon>Bacteroidota</taxon>
        <taxon>Cytophagia</taxon>
        <taxon>Cytophagales</taxon>
        <taxon>Flectobacillaceae</taxon>
        <taxon>Flectobacillus</taxon>
    </lineage>
</organism>
<accession>A0ABT6YFT3</accession>
<evidence type="ECO:0000313" key="2">
    <source>
        <dbReference type="EMBL" id="MDI9862448.1"/>
    </source>
</evidence>
<sequence length="355" mass="41649">MENILIDTPKDVRTEDQLDLDLLKSYLEKEFSIVIHSISLKQFSGGASNLTYQITINEKAYILRCPPKGTKAKGAHDMARESKIMSVLTPHYPYVPKVELYCSDTAVIGREFYIMEKISGIIPRANLPKGLELSPEKVQNLCVRVIDKLIDLHKIKIENTDLQQFGKGSGYANRQITGWVERFRKAKTWNVPSCEYVIRWLQSNIPSEEYTCFIHNDFRFDNVVLSADEQLEVIGILDWEMATVGDGLMDLGNSLAYWIQADDDFVFKMFRRQPTHLNGMLTRKEVIKYYCERMNLQNVDFTFYEVYGLFRLLVIIQQIYFRYYHKQTSNPAFKNFWFMVNYLNWRCKRIIKKSN</sequence>
<dbReference type="CDD" id="cd05154">
    <property type="entry name" value="ACAD10_11_N-like"/>
    <property type="match status" value="1"/>
</dbReference>
<dbReference type="EMBL" id="JASHIF010000029">
    <property type="protein sequence ID" value="MDI9862448.1"/>
    <property type="molecule type" value="Genomic_DNA"/>
</dbReference>
<comment type="caution">
    <text evidence="2">The sequence shown here is derived from an EMBL/GenBank/DDBJ whole genome shotgun (WGS) entry which is preliminary data.</text>
</comment>
<dbReference type="InterPro" id="IPR002575">
    <property type="entry name" value="Aminoglycoside_PTrfase"/>
</dbReference>
<dbReference type="Gene3D" id="3.90.1200.10">
    <property type="match status" value="1"/>
</dbReference>
<dbReference type="InterPro" id="IPR052898">
    <property type="entry name" value="ACAD10-like"/>
</dbReference>
<feature type="domain" description="Aminoglycoside phosphotransferase" evidence="1">
    <location>
        <begin position="40"/>
        <end position="273"/>
    </location>
</feature>
<dbReference type="Pfam" id="PF01636">
    <property type="entry name" value="APH"/>
    <property type="match status" value="1"/>
</dbReference>
<protein>
    <submittedName>
        <fullName evidence="2">Phosphotransferase family protein</fullName>
    </submittedName>
</protein>
<dbReference type="RefSeq" id="WP_283346699.1">
    <property type="nucleotide sequence ID" value="NZ_JASHIF010000029.1"/>
</dbReference>
<proteinExistence type="predicted"/>
<dbReference type="InterPro" id="IPR041726">
    <property type="entry name" value="ACAD10_11_N"/>
</dbReference>
<dbReference type="PANTHER" id="PTHR47829">
    <property type="entry name" value="HYDROLASE, PUTATIVE (AFU_ORTHOLOGUE AFUA_1G12880)-RELATED"/>
    <property type="match status" value="1"/>
</dbReference>
<dbReference type="SUPFAM" id="SSF56112">
    <property type="entry name" value="Protein kinase-like (PK-like)"/>
    <property type="match status" value="1"/>
</dbReference>
<gene>
    <name evidence="2" type="ORF">QM524_24705</name>
</gene>
<dbReference type="Gene3D" id="3.30.200.20">
    <property type="entry name" value="Phosphorylase Kinase, domain 1"/>
    <property type="match status" value="1"/>
</dbReference>